<dbReference type="InterPro" id="IPR042104">
    <property type="entry name" value="PKS_dehydratase_sf"/>
</dbReference>
<dbReference type="AlphaFoldDB" id="A0A9P5AAG3"/>
<reference evidence="5" key="2">
    <citation type="submission" date="2020-02" db="EMBL/GenBank/DDBJ databases">
        <title>Identification and distribution of gene clusters putatively required for synthesis of sphingolipid metabolism inhibitors in phylogenetically diverse species of the filamentous fungus Fusarium.</title>
        <authorList>
            <person name="Kim H.-S."/>
            <person name="Busman M."/>
            <person name="Brown D.W."/>
            <person name="Divon H."/>
            <person name="Uhlig S."/>
            <person name="Proctor R.H."/>
        </authorList>
    </citation>
    <scope>NUCLEOTIDE SEQUENCE</scope>
    <source>
        <strain evidence="5">NRRL 25174</strain>
    </source>
</reference>
<dbReference type="InterPro" id="IPR049552">
    <property type="entry name" value="PKS_DH_N"/>
</dbReference>
<evidence type="ECO:0000256" key="1">
    <source>
        <dbReference type="ARBA" id="ARBA00022450"/>
    </source>
</evidence>
<dbReference type="Gene3D" id="3.10.129.110">
    <property type="entry name" value="Polyketide synthase dehydratase"/>
    <property type="match status" value="1"/>
</dbReference>
<dbReference type="GO" id="GO:0044550">
    <property type="term" value="P:secondary metabolite biosynthetic process"/>
    <property type="evidence" value="ECO:0007669"/>
    <property type="project" value="TreeGrafter"/>
</dbReference>
<feature type="region of interest" description="C-terminal hotdog fold" evidence="3">
    <location>
        <begin position="383"/>
        <end position="552"/>
    </location>
</feature>
<dbReference type="Pfam" id="PF08242">
    <property type="entry name" value="Methyltransf_12"/>
    <property type="match status" value="1"/>
</dbReference>
<dbReference type="Proteomes" id="UP000730481">
    <property type="component" value="Unassembled WGS sequence"/>
</dbReference>
<evidence type="ECO:0000313" key="5">
    <source>
        <dbReference type="EMBL" id="KAF4335132.1"/>
    </source>
</evidence>
<dbReference type="EMBL" id="PVQB02000592">
    <property type="protein sequence ID" value="KAF4335132.1"/>
    <property type="molecule type" value="Genomic_DNA"/>
</dbReference>
<evidence type="ECO:0000313" key="6">
    <source>
        <dbReference type="Proteomes" id="UP000730481"/>
    </source>
</evidence>
<keyword evidence="2" id="KW-0597">Phosphoprotein</keyword>
<dbReference type="GO" id="GO:0006633">
    <property type="term" value="P:fatty acid biosynthetic process"/>
    <property type="evidence" value="ECO:0007669"/>
    <property type="project" value="TreeGrafter"/>
</dbReference>
<comment type="caution">
    <text evidence="3">Lacks conserved residue(s) required for the propagation of feature annotation.</text>
</comment>
<dbReference type="InterPro" id="IPR020807">
    <property type="entry name" value="PKS_DH"/>
</dbReference>
<dbReference type="Pfam" id="PF21089">
    <property type="entry name" value="PKS_DH_N"/>
    <property type="match status" value="1"/>
</dbReference>
<dbReference type="InterPro" id="IPR050091">
    <property type="entry name" value="PKS_NRPS_Biosynth_Enz"/>
</dbReference>
<evidence type="ECO:0000259" key="4">
    <source>
        <dbReference type="PROSITE" id="PS52019"/>
    </source>
</evidence>
<dbReference type="PANTHER" id="PTHR43775:SF37">
    <property type="entry name" value="SI:DKEY-61P9.11"/>
    <property type="match status" value="1"/>
</dbReference>
<comment type="caution">
    <text evidence="5">The sequence shown here is derived from an EMBL/GenBank/DDBJ whole genome shotgun (WGS) entry which is preliminary data.</text>
</comment>
<keyword evidence="1" id="KW-0596">Phosphopantetheine</keyword>
<proteinExistence type="predicted"/>
<feature type="region of interest" description="N-terminal hotdog fold" evidence="3">
    <location>
        <begin position="214"/>
        <end position="350"/>
    </location>
</feature>
<sequence>MSSNTNNNQAVQNFEDNTATPSARVPSNQNNQFVLQPAQYANSLPGYIGTGQRVREADGFFTPIPVPVLAGQENLTVSQPVHNVFDVNGWMVQNTPAGANHHLHLLTPQQLHTANNTTFVPAGNPVAVTTTPHGYHVEGNWHMGQIHSAINERMARPAPDAVPFWTSNGLVRQGQAYRADLQDNLPPYAWDYSSTPWTEPRNSLEWRFRKVPRQEILGSRCRGVNPSAPTWRNKVSMEDAPWLVDHQVNGIVTFSFTIGIAMVVEAMMQVQEEAKEIDWANHLFEFEDFVFSNSIILPDETPIDFFLTLMPENDNVRPDKTWYDFTISSLRGDVDIRHCHGKAAVLETGKDDANRSGYFQEIDTLLLPSRMKRISIRMPAENTEIASCTINTSPVGFSRIEGTVECYDALSKPYFVVEGLQMDRTTSDDQTTLPWLRLIWRPDIGDISNNDPMLNSIQIKRLLAEKNLVNLENLVKELIPLIVENSIEKGKDLASHLQMYRSWLLDQADLHKERPLARHQLESGFATVQGAISNVVSNSGISQTVDASIVSQLAINMGSIFRGEVETLAVWLEDDLLYRFYEESIFTTSMNQKLLSVAELLAHKDPNVRILEIGAGTGGATTEHLGWFFDKAKKKFAEWDRIEFKTLDIEKDVSEQGFTEKYDLVVAANVLHATADLKFAMKNIRSLLRDGGYLLVGELPEVSFGGYALDHLAGSGPGLTMDEWREELAEDSDSVFEIEARHDKSDIDQLSSTVVTMARAKLADYTLPESLFGQKVHIAGIGSDLSTRDHIERYLGKRGISATSCDLEELSSQWSGDWLILVGEAEGSLLASIRPEQLEALKSWLTKPLKCIWITRKVYLDPQNTTGGLVTGFARILRMENSQLELYALDLSSEGYAIANIIYHFLERIHYSHDDPIPELDY</sequence>
<dbReference type="InterPro" id="IPR013217">
    <property type="entry name" value="Methyltransf_12"/>
</dbReference>
<dbReference type="SMART" id="SM00826">
    <property type="entry name" value="PKS_DH"/>
    <property type="match status" value="1"/>
</dbReference>
<reference evidence="5" key="1">
    <citation type="journal article" date="2017" name="Mycologia">
        <title>Fusarium algeriense, sp. nov., a novel toxigenic crown rot pathogen of durum wheat from Algeria is nested in the Fusarium burgessii species complex.</title>
        <authorList>
            <person name="Laraba I."/>
            <person name="Keddad A."/>
            <person name="Boureghda H."/>
            <person name="Abdallah N."/>
            <person name="Vaughan M.M."/>
            <person name="Proctor R.H."/>
            <person name="Busman M."/>
            <person name="O'Donnell K."/>
        </authorList>
    </citation>
    <scope>NUCLEOTIDE SEQUENCE</scope>
    <source>
        <strain evidence="5">NRRL 25174</strain>
    </source>
</reference>
<dbReference type="SUPFAM" id="SSF53335">
    <property type="entry name" value="S-adenosyl-L-methionine-dependent methyltransferases"/>
    <property type="match status" value="1"/>
</dbReference>
<dbReference type="GO" id="GO:0004312">
    <property type="term" value="F:fatty acid synthase activity"/>
    <property type="evidence" value="ECO:0007669"/>
    <property type="project" value="TreeGrafter"/>
</dbReference>
<gene>
    <name evidence="5" type="ORF">FBEOM_11018</name>
</gene>
<dbReference type="CDD" id="cd02440">
    <property type="entry name" value="AdoMet_MTases"/>
    <property type="match status" value="1"/>
</dbReference>
<evidence type="ECO:0000256" key="2">
    <source>
        <dbReference type="ARBA" id="ARBA00022553"/>
    </source>
</evidence>
<dbReference type="Gene3D" id="3.40.50.150">
    <property type="entry name" value="Vaccinia Virus protein VP39"/>
    <property type="match status" value="2"/>
</dbReference>
<dbReference type="InterPro" id="IPR049900">
    <property type="entry name" value="PKS_mFAS_DH"/>
</dbReference>
<dbReference type="OrthoDB" id="5081596at2759"/>
<feature type="domain" description="PKS/mFAS DH" evidence="4">
    <location>
        <begin position="214"/>
        <end position="552"/>
    </location>
</feature>
<name>A0A9P5AAG3_9HYPO</name>
<keyword evidence="6" id="KW-1185">Reference proteome</keyword>
<evidence type="ECO:0000256" key="3">
    <source>
        <dbReference type="PROSITE-ProRule" id="PRU01363"/>
    </source>
</evidence>
<protein>
    <submittedName>
        <fullName evidence="5">Polyketide synthase</fullName>
    </submittedName>
</protein>
<accession>A0A9P5AAG3</accession>
<dbReference type="PANTHER" id="PTHR43775">
    <property type="entry name" value="FATTY ACID SYNTHASE"/>
    <property type="match status" value="1"/>
</dbReference>
<dbReference type="PROSITE" id="PS52019">
    <property type="entry name" value="PKS_MFAS_DH"/>
    <property type="match status" value="1"/>
</dbReference>
<dbReference type="InterPro" id="IPR029063">
    <property type="entry name" value="SAM-dependent_MTases_sf"/>
</dbReference>
<organism evidence="5 6">
    <name type="scientific">Fusarium beomiforme</name>
    <dbReference type="NCBI Taxonomy" id="44412"/>
    <lineage>
        <taxon>Eukaryota</taxon>
        <taxon>Fungi</taxon>
        <taxon>Dikarya</taxon>
        <taxon>Ascomycota</taxon>
        <taxon>Pezizomycotina</taxon>
        <taxon>Sordariomycetes</taxon>
        <taxon>Hypocreomycetidae</taxon>
        <taxon>Hypocreales</taxon>
        <taxon>Nectriaceae</taxon>
        <taxon>Fusarium</taxon>
        <taxon>Fusarium burgessii species complex</taxon>
    </lineage>
</organism>